<dbReference type="Proteomes" id="UP000611640">
    <property type="component" value="Chromosome"/>
</dbReference>
<keyword evidence="3" id="KW-1185">Reference proteome</keyword>
<dbReference type="EMBL" id="AP023355">
    <property type="protein sequence ID" value="BCJ38396.1"/>
    <property type="molecule type" value="Genomic_DNA"/>
</dbReference>
<reference evidence="2 3" key="1">
    <citation type="submission" date="2020-08" db="EMBL/GenBank/DDBJ databases">
        <title>Whole genome shotgun sequence of Actinocatenispora thailandica NBRC 105041.</title>
        <authorList>
            <person name="Komaki H."/>
            <person name="Tamura T."/>
        </authorList>
    </citation>
    <scope>NUCLEOTIDE SEQUENCE [LARGE SCALE GENOMIC DNA]</scope>
    <source>
        <strain evidence="2 3">NBRC 105041</strain>
    </source>
</reference>
<sequence length="176" mass="19047">MLAGPYGGVDVMRGLLGSGRLRLAAVTEADAIRLYEALAEPAMSAGSRSPFRSLERTERWVAHRIDEQRTAGLCSYVLCDRETGDLVGTCGVRRGPAVAESELGYRIAGRYRRRGLATEAATAVVDECRAAGLSRVWATIRPDNVGSRRVVEALGMRLTVTDLDDAGPLHRYAVDL</sequence>
<dbReference type="InterPro" id="IPR000182">
    <property type="entry name" value="GNAT_dom"/>
</dbReference>
<evidence type="ECO:0000313" key="3">
    <source>
        <dbReference type="Proteomes" id="UP000611640"/>
    </source>
</evidence>
<dbReference type="PROSITE" id="PS51186">
    <property type="entry name" value="GNAT"/>
    <property type="match status" value="1"/>
</dbReference>
<dbReference type="GO" id="GO:0016747">
    <property type="term" value="F:acyltransferase activity, transferring groups other than amino-acyl groups"/>
    <property type="evidence" value="ECO:0007669"/>
    <property type="project" value="InterPro"/>
</dbReference>
<accession>A0A7R7DVG1</accession>
<organism evidence="2 3">
    <name type="scientific">Actinocatenispora thailandica</name>
    <dbReference type="NCBI Taxonomy" id="227318"/>
    <lineage>
        <taxon>Bacteria</taxon>
        <taxon>Bacillati</taxon>
        <taxon>Actinomycetota</taxon>
        <taxon>Actinomycetes</taxon>
        <taxon>Micromonosporales</taxon>
        <taxon>Micromonosporaceae</taxon>
        <taxon>Actinocatenispora</taxon>
    </lineage>
</organism>
<proteinExistence type="predicted"/>
<name>A0A7R7DVG1_9ACTN</name>
<dbReference type="Pfam" id="PF13302">
    <property type="entry name" value="Acetyltransf_3"/>
    <property type="match status" value="1"/>
</dbReference>
<dbReference type="PANTHER" id="PTHR43792:SF1">
    <property type="entry name" value="N-ACETYLTRANSFERASE DOMAIN-CONTAINING PROTEIN"/>
    <property type="match status" value="1"/>
</dbReference>
<gene>
    <name evidence="2" type="ORF">Athai_58990</name>
</gene>
<feature type="domain" description="N-acetyltransferase" evidence="1">
    <location>
        <begin position="21"/>
        <end position="176"/>
    </location>
</feature>
<dbReference type="PANTHER" id="PTHR43792">
    <property type="entry name" value="GNAT FAMILY, PUTATIVE (AFU_ORTHOLOGUE AFUA_3G00765)-RELATED-RELATED"/>
    <property type="match status" value="1"/>
</dbReference>
<dbReference type="SUPFAM" id="SSF55729">
    <property type="entry name" value="Acyl-CoA N-acyltransferases (Nat)"/>
    <property type="match status" value="1"/>
</dbReference>
<protein>
    <recommendedName>
        <fullName evidence="1">N-acetyltransferase domain-containing protein</fullName>
    </recommendedName>
</protein>
<dbReference type="KEGG" id="atl:Athai_58990"/>
<evidence type="ECO:0000259" key="1">
    <source>
        <dbReference type="PROSITE" id="PS51186"/>
    </source>
</evidence>
<dbReference type="Gene3D" id="3.40.630.30">
    <property type="match status" value="1"/>
</dbReference>
<dbReference type="InterPro" id="IPR016181">
    <property type="entry name" value="Acyl_CoA_acyltransferase"/>
</dbReference>
<evidence type="ECO:0000313" key="2">
    <source>
        <dbReference type="EMBL" id="BCJ38396.1"/>
    </source>
</evidence>
<dbReference type="RefSeq" id="WP_203964437.1">
    <property type="nucleotide sequence ID" value="NZ_AP023355.1"/>
</dbReference>
<dbReference type="AlphaFoldDB" id="A0A7R7DVG1"/>
<dbReference type="InterPro" id="IPR051531">
    <property type="entry name" value="N-acetyltransferase"/>
</dbReference>